<dbReference type="Gene3D" id="1.10.10.10">
    <property type="entry name" value="Winged helix-like DNA-binding domain superfamily/Winged helix DNA-binding domain"/>
    <property type="match status" value="1"/>
</dbReference>
<dbReference type="InterPro" id="IPR000847">
    <property type="entry name" value="LysR_HTH_N"/>
</dbReference>
<protein>
    <submittedName>
        <fullName evidence="6">LysR substrate-binding domain-containing protein</fullName>
    </submittedName>
</protein>
<sequence length="334" mass="36361">MNLGEKDTVTKGAEFTPREIEVFASVMLHGTTTKAADALDITQPAVSKMLQQLSEKADFQLFRKSRQRLIPTPEAHMLYAEVKRVFESARGISRAAREIRELRSGRLNICALPAFGSTLLPSIITSFSKQHPSVSISLDIRSSATVVQRASRNQLDIGIGVTASDDNSSIVRRALTATPPVCVMPAGHRLSELEVVQAEDLEGLDFISMGSADPMRQQLDALCEERGVGRLLKVEASLSSACIALVASGAGVSVVDRLSAWLARDLPIEIRDFRPHLDLNLSVYRPWGVIASTAADAFTEHLIQTTRSFMNGVEAGITALGPRRQADRTVSIQR</sequence>
<evidence type="ECO:0000259" key="5">
    <source>
        <dbReference type="PROSITE" id="PS50931"/>
    </source>
</evidence>
<dbReference type="PANTHER" id="PTHR30427">
    <property type="entry name" value="TRANSCRIPTIONAL ACTIVATOR PROTEIN LYSR"/>
    <property type="match status" value="1"/>
</dbReference>
<dbReference type="Pfam" id="PF03466">
    <property type="entry name" value="LysR_substrate"/>
    <property type="match status" value="1"/>
</dbReference>
<dbReference type="PROSITE" id="PS50931">
    <property type="entry name" value="HTH_LYSR"/>
    <property type="match status" value="1"/>
</dbReference>
<keyword evidence="7" id="KW-1185">Reference proteome</keyword>
<dbReference type="SUPFAM" id="SSF53850">
    <property type="entry name" value="Periplasmic binding protein-like II"/>
    <property type="match status" value="1"/>
</dbReference>
<dbReference type="InterPro" id="IPR036388">
    <property type="entry name" value="WH-like_DNA-bd_sf"/>
</dbReference>
<dbReference type="InterPro" id="IPR037424">
    <property type="entry name" value="NocR_PBP2"/>
</dbReference>
<accession>A0ABV2DF60</accession>
<keyword evidence="3" id="KW-0238">DNA-binding</keyword>
<dbReference type="InterPro" id="IPR005119">
    <property type="entry name" value="LysR_subst-bd"/>
</dbReference>
<feature type="domain" description="HTH lysR-type" evidence="5">
    <location>
        <begin position="15"/>
        <end position="72"/>
    </location>
</feature>
<evidence type="ECO:0000313" key="7">
    <source>
        <dbReference type="Proteomes" id="UP001548832"/>
    </source>
</evidence>
<dbReference type="EMBL" id="JBEWSZ010000001">
    <property type="protein sequence ID" value="MET2828670.1"/>
    <property type="molecule type" value="Genomic_DNA"/>
</dbReference>
<dbReference type="Gene3D" id="3.40.190.290">
    <property type="match status" value="1"/>
</dbReference>
<dbReference type="Proteomes" id="UP001548832">
    <property type="component" value="Unassembled WGS sequence"/>
</dbReference>
<evidence type="ECO:0000256" key="4">
    <source>
        <dbReference type="ARBA" id="ARBA00023163"/>
    </source>
</evidence>
<keyword evidence="4" id="KW-0804">Transcription</keyword>
<name>A0ABV2DF60_9HYPH</name>
<dbReference type="PANTHER" id="PTHR30427:SF1">
    <property type="entry name" value="TRANSCRIPTIONAL ACTIVATOR PROTEIN LYSR"/>
    <property type="match status" value="1"/>
</dbReference>
<proteinExistence type="inferred from homology"/>
<evidence type="ECO:0000256" key="1">
    <source>
        <dbReference type="ARBA" id="ARBA00009437"/>
    </source>
</evidence>
<dbReference type="RefSeq" id="WP_354460661.1">
    <property type="nucleotide sequence ID" value="NZ_JBEWSZ010000001.1"/>
</dbReference>
<evidence type="ECO:0000256" key="2">
    <source>
        <dbReference type="ARBA" id="ARBA00023015"/>
    </source>
</evidence>
<evidence type="ECO:0000256" key="3">
    <source>
        <dbReference type="ARBA" id="ARBA00023125"/>
    </source>
</evidence>
<gene>
    <name evidence="6" type="ORF">ABVQ20_16950</name>
</gene>
<evidence type="ECO:0000313" key="6">
    <source>
        <dbReference type="EMBL" id="MET2828670.1"/>
    </source>
</evidence>
<comment type="caution">
    <text evidence="6">The sequence shown here is derived from an EMBL/GenBank/DDBJ whole genome shotgun (WGS) entry which is preliminary data.</text>
</comment>
<dbReference type="CDD" id="cd08415">
    <property type="entry name" value="PBP2_LysR_opines_like"/>
    <property type="match status" value="1"/>
</dbReference>
<comment type="similarity">
    <text evidence="1">Belongs to the LysR transcriptional regulatory family.</text>
</comment>
<dbReference type="InterPro" id="IPR036390">
    <property type="entry name" value="WH_DNA-bd_sf"/>
</dbReference>
<dbReference type="SUPFAM" id="SSF46785">
    <property type="entry name" value="Winged helix' DNA-binding domain"/>
    <property type="match status" value="1"/>
</dbReference>
<keyword evidence="2" id="KW-0805">Transcription regulation</keyword>
<reference evidence="6 7" key="1">
    <citation type="submission" date="2024-06" db="EMBL/GenBank/DDBJ databases">
        <authorList>
            <person name="Kim D.-U."/>
        </authorList>
    </citation>
    <scope>NUCLEOTIDE SEQUENCE [LARGE SCALE GENOMIC DNA]</scope>
    <source>
        <strain evidence="6 7">KACC15460</strain>
    </source>
</reference>
<organism evidence="6 7">
    <name type="scientific">Mesorhizobium shangrilense</name>
    <dbReference type="NCBI Taxonomy" id="460060"/>
    <lineage>
        <taxon>Bacteria</taxon>
        <taxon>Pseudomonadati</taxon>
        <taxon>Pseudomonadota</taxon>
        <taxon>Alphaproteobacteria</taxon>
        <taxon>Hyphomicrobiales</taxon>
        <taxon>Phyllobacteriaceae</taxon>
        <taxon>Mesorhizobium</taxon>
    </lineage>
</organism>
<dbReference type="Pfam" id="PF00126">
    <property type="entry name" value="HTH_1"/>
    <property type="match status" value="1"/>
</dbReference>